<dbReference type="InterPro" id="IPR050445">
    <property type="entry name" value="Bact_polysacc_biosynth/exp"/>
</dbReference>
<gene>
    <name evidence="3" type="ORF">AB0763_02505</name>
</gene>
<feature type="region of interest" description="Disordered" evidence="1">
    <location>
        <begin position="120"/>
        <end position="152"/>
    </location>
</feature>
<dbReference type="PANTHER" id="PTHR32309">
    <property type="entry name" value="TYROSINE-PROTEIN KINASE"/>
    <property type="match status" value="1"/>
</dbReference>
<dbReference type="EMBL" id="CP162601">
    <property type="protein sequence ID" value="XDK25536.1"/>
    <property type="molecule type" value="Genomic_DNA"/>
</dbReference>
<dbReference type="KEGG" id="vih:AB0763_02505"/>
<dbReference type="RefSeq" id="WP_306100978.1">
    <property type="nucleotide sequence ID" value="NZ_CP162601.1"/>
</dbReference>
<organism evidence="3">
    <name type="scientific">Vibrio sp. HB236076</name>
    <dbReference type="NCBI Taxonomy" id="3232307"/>
    <lineage>
        <taxon>Bacteria</taxon>
        <taxon>Pseudomonadati</taxon>
        <taxon>Pseudomonadota</taxon>
        <taxon>Gammaproteobacteria</taxon>
        <taxon>Vibrionales</taxon>
        <taxon>Vibrionaceae</taxon>
        <taxon>Vibrio</taxon>
    </lineage>
</organism>
<keyword evidence="2" id="KW-0812">Transmembrane</keyword>
<dbReference type="GO" id="GO:0004713">
    <property type="term" value="F:protein tyrosine kinase activity"/>
    <property type="evidence" value="ECO:0007669"/>
    <property type="project" value="TreeGrafter"/>
</dbReference>
<evidence type="ECO:0000256" key="1">
    <source>
        <dbReference type="SAM" id="MobiDB-lite"/>
    </source>
</evidence>
<dbReference type="GO" id="GO:0005886">
    <property type="term" value="C:plasma membrane"/>
    <property type="evidence" value="ECO:0007669"/>
    <property type="project" value="TreeGrafter"/>
</dbReference>
<sequence length="521" mass="58651">MISTVSDFEGFKKACTAKQFSDIKYLTESVAFYQQAGNPELAKRIQVRINNVKKANQQKKAKQQQNVEKVYQDWLNGFSTEEQNQPDLLEQGLDQLKQQSPPAAELASKKIAALRLLPQVQTKSQQASSKQTNTPNAKPSEPKGQAASAKAGSPFDKLPKPLRSYFVLLVLIPSLLFALYQLFWATERYESEAQVLVKEPDSTTTMDATMAALSGLGVTNTAGTDPQILESYIFSNDMINYLDETIDLRQHFSDTNIDVFSRVHDDDSRETFAKYYEDHVKVEIDEASGILRIFAQGFDPDYAQTLAQTIVKRSEWYINSISHQLAEAQLAFIRKESVEVEDKLSQAQSTLLNFQQKYNLLDPTAEGTAKQQITYGLEGQISAKEAELKSYQSIMTDSAPRVVALQNELNALREQLLKERNKLAQDGDKTIPVSEIMAQFTDLKVKNELALQAYTSAQVSLEKARIETYRQIKYLVVVEAPTLPDSHRYPDVVYNITLFTLLAAMLYGIGRIILATIRELK</sequence>
<dbReference type="AlphaFoldDB" id="A0AB39HGX0"/>
<dbReference type="PANTHER" id="PTHR32309:SF13">
    <property type="entry name" value="FERRIC ENTEROBACTIN TRANSPORT PROTEIN FEPE"/>
    <property type="match status" value="1"/>
</dbReference>
<accession>A0AB39HGX0</accession>
<feature type="compositionally biased region" description="Low complexity" evidence="1">
    <location>
        <begin position="120"/>
        <end position="134"/>
    </location>
</feature>
<proteinExistence type="predicted"/>
<evidence type="ECO:0000313" key="3">
    <source>
        <dbReference type="EMBL" id="XDK25536.1"/>
    </source>
</evidence>
<keyword evidence="2" id="KW-1133">Transmembrane helix</keyword>
<evidence type="ECO:0000256" key="2">
    <source>
        <dbReference type="SAM" id="Phobius"/>
    </source>
</evidence>
<feature type="transmembrane region" description="Helical" evidence="2">
    <location>
        <begin position="165"/>
        <end position="184"/>
    </location>
</feature>
<reference evidence="3" key="1">
    <citation type="submission" date="2024-07" db="EMBL/GenBank/DDBJ databases">
        <title>Genome Analysis of a Potential Novel Vibrio Species Secreting pH- and Thermo-stable Alginate Lyase and its Application in Producing Alginate Oligosaccharides.</title>
        <authorList>
            <person name="Huang H."/>
            <person name="Bao K."/>
        </authorList>
    </citation>
    <scope>NUCLEOTIDE SEQUENCE</scope>
    <source>
        <strain evidence="3">HB236076</strain>
    </source>
</reference>
<feature type="transmembrane region" description="Helical" evidence="2">
    <location>
        <begin position="492"/>
        <end position="514"/>
    </location>
</feature>
<name>A0AB39HGX0_9VIBR</name>
<keyword evidence="2" id="KW-0472">Membrane</keyword>
<protein>
    <submittedName>
        <fullName evidence="3">Lipopolysaccharide biosynthesis protein</fullName>
    </submittedName>
</protein>